<feature type="transmembrane region" description="Helical" evidence="1">
    <location>
        <begin position="6"/>
        <end position="22"/>
    </location>
</feature>
<evidence type="ECO:0008006" key="3">
    <source>
        <dbReference type="Google" id="ProtNLM"/>
    </source>
</evidence>
<protein>
    <recommendedName>
        <fullName evidence="3">Cupin-like domain-containing protein</fullName>
    </recommendedName>
</protein>
<dbReference type="AlphaFoldDB" id="A0A6C0CBV2"/>
<reference evidence="2" key="1">
    <citation type="journal article" date="2020" name="Nature">
        <title>Giant virus diversity and host interactions through global metagenomics.</title>
        <authorList>
            <person name="Schulz F."/>
            <person name="Roux S."/>
            <person name="Paez-Espino D."/>
            <person name="Jungbluth S."/>
            <person name="Walsh D.A."/>
            <person name="Denef V.J."/>
            <person name="McMahon K.D."/>
            <person name="Konstantinidis K.T."/>
            <person name="Eloe-Fadrosh E.A."/>
            <person name="Kyrpides N.C."/>
            <person name="Woyke T."/>
        </authorList>
    </citation>
    <scope>NUCLEOTIDE SEQUENCE</scope>
    <source>
        <strain evidence="2">GVMAG-M-3300020565-3</strain>
    </source>
</reference>
<name>A0A6C0CBV2_9ZZZZ</name>
<keyword evidence="1" id="KW-0812">Transmembrane</keyword>
<dbReference type="EMBL" id="MN739391">
    <property type="protein sequence ID" value="QHT02196.1"/>
    <property type="molecule type" value="Genomic_DNA"/>
</dbReference>
<proteinExistence type="predicted"/>
<sequence>MYYYIYFVIFLIIIYAALYYIFADELIIYQVEAKHFDFNLLYNKQPIVIQDSIKNIDEILVDWFNYNIIEYDVLIPNIWGWNRNGFKYLLIYADASEDNSVEITLGNPRTIHENNVPVPPDRLPEHTQKLTTILLNKNKLLIVPFKWFYHLNIISGNPRFFGIHDYITYGLSGLS</sequence>
<organism evidence="2">
    <name type="scientific">viral metagenome</name>
    <dbReference type="NCBI Taxonomy" id="1070528"/>
    <lineage>
        <taxon>unclassified sequences</taxon>
        <taxon>metagenomes</taxon>
        <taxon>organismal metagenomes</taxon>
    </lineage>
</organism>
<accession>A0A6C0CBV2</accession>
<keyword evidence="1" id="KW-1133">Transmembrane helix</keyword>
<evidence type="ECO:0000256" key="1">
    <source>
        <dbReference type="SAM" id="Phobius"/>
    </source>
</evidence>
<keyword evidence="1" id="KW-0472">Membrane</keyword>
<evidence type="ECO:0000313" key="2">
    <source>
        <dbReference type="EMBL" id="QHT02196.1"/>
    </source>
</evidence>